<feature type="coiled-coil region" evidence="1">
    <location>
        <begin position="102"/>
        <end position="129"/>
    </location>
</feature>
<evidence type="ECO:0000256" key="1">
    <source>
        <dbReference type="SAM" id="Coils"/>
    </source>
</evidence>
<evidence type="ECO:0000313" key="4">
    <source>
        <dbReference type="Proteomes" id="UP000093000"/>
    </source>
</evidence>
<reference evidence="3 4" key="1">
    <citation type="submission" date="2016-03" db="EMBL/GenBank/DDBJ databases">
        <title>Choanephora cucurbitarum.</title>
        <authorList>
            <person name="Min B."/>
            <person name="Park H."/>
            <person name="Park J.-H."/>
            <person name="Shin H.-D."/>
            <person name="Choi I.-G."/>
        </authorList>
    </citation>
    <scope>NUCLEOTIDE SEQUENCE [LARGE SCALE GENOMIC DNA]</scope>
    <source>
        <strain evidence="3 4">KUS-F28377</strain>
    </source>
</reference>
<organism evidence="3 4">
    <name type="scientific">Choanephora cucurbitarum</name>
    <dbReference type="NCBI Taxonomy" id="101091"/>
    <lineage>
        <taxon>Eukaryota</taxon>
        <taxon>Fungi</taxon>
        <taxon>Fungi incertae sedis</taxon>
        <taxon>Mucoromycota</taxon>
        <taxon>Mucoromycotina</taxon>
        <taxon>Mucoromycetes</taxon>
        <taxon>Mucorales</taxon>
        <taxon>Mucorineae</taxon>
        <taxon>Choanephoraceae</taxon>
        <taxon>Choanephoroideae</taxon>
        <taxon>Choanephora</taxon>
    </lineage>
</organism>
<comment type="caution">
    <text evidence="3">The sequence shown here is derived from an EMBL/GenBank/DDBJ whole genome shotgun (WGS) entry which is preliminary data.</text>
</comment>
<name>A0A1C7N0Y1_9FUNG</name>
<dbReference type="Proteomes" id="UP000093000">
    <property type="component" value="Unassembled WGS sequence"/>
</dbReference>
<protein>
    <submittedName>
        <fullName evidence="3">Uncharacterized protein</fullName>
    </submittedName>
</protein>
<keyword evidence="4" id="KW-1185">Reference proteome</keyword>
<evidence type="ECO:0000313" key="3">
    <source>
        <dbReference type="EMBL" id="OBZ82326.1"/>
    </source>
</evidence>
<dbReference type="InParanoid" id="A0A1C7N0Y1"/>
<proteinExistence type="predicted"/>
<dbReference type="OrthoDB" id="2268614at2759"/>
<feature type="compositionally biased region" description="Polar residues" evidence="2">
    <location>
        <begin position="198"/>
        <end position="210"/>
    </location>
</feature>
<dbReference type="AlphaFoldDB" id="A0A1C7N0Y1"/>
<sequence length="232" mass="27320">MLRLLQDYNCSPPSYSAVLAEKYHQSQQVQEIRESQELDTLLYSMRKSMQDTVLLISSYKYYYERLRLQNQFFLQKLQEDSETANLATTRKEVLIEVEQEYRQDADDSLNRMNESLEKLIEEAEQSLNTRISLSSNPDPIDSSLDNVRDDRQYKRRYLYTQWKLAITLRQLLNIMRERQQANNQLNQAVMDSELRLSTYSNNTTPNNRSGLSPAPKTLKTKPSLTSVFEHML</sequence>
<keyword evidence="1" id="KW-0175">Coiled coil</keyword>
<feature type="region of interest" description="Disordered" evidence="2">
    <location>
        <begin position="198"/>
        <end position="222"/>
    </location>
</feature>
<gene>
    <name evidence="3" type="ORF">A0J61_09625</name>
</gene>
<evidence type="ECO:0000256" key="2">
    <source>
        <dbReference type="SAM" id="MobiDB-lite"/>
    </source>
</evidence>
<dbReference type="EMBL" id="LUGH01000893">
    <property type="protein sequence ID" value="OBZ82326.1"/>
    <property type="molecule type" value="Genomic_DNA"/>
</dbReference>
<accession>A0A1C7N0Y1</accession>